<feature type="compositionally biased region" description="Basic and acidic residues" evidence="1">
    <location>
        <begin position="1"/>
        <end position="10"/>
    </location>
</feature>
<dbReference type="Proteomes" id="UP000218113">
    <property type="component" value="Unassembled WGS sequence"/>
</dbReference>
<gene>
    <name evidence="2" type="ORF">COB67_10055</name>
</gene>
<proteinExistence type="predicted"/>
<reference evidence="3" key="1">
    <citation type="submission" date="2017-08" db="EMBL/GenBank/DDBJ databases">
        <title>A dynamic microbial community with high functional redundancy inhabits the cold, oxic subseafloor aquifer.</title>
        <authorList>
            <person name="Tully B.J."/>
            <person name="Wheat C.G."/>
            <person name="Glazer B.T."/>
            <person name="Huber J.A."/>
        </authorList>
    </citation>
    <scope>NUCLEOTIDE SEQUENCE [LARGE SCALE GENOMIC DNA]</scope>
</reference>
<dbReference type="AlphaFoldDB" id="A0A2A4SZ12"/>
<organism evidence="2 3">
    <name type="scientific">SAR324 cluster bacterium</name>
    <dbReference type="NCBI Taxonomy" id="2024889"/>
    <lineage>
        <taxon>Bacteria</taxon>
        <taxon>Deltaproteobacteria</taxon>
        <taxon>SAR324 cluster</taxon>
    </lineage>
</organism>
<evidence type="ECO:0000256" key="1">
    <source>
        <dbReference type="SAM" id="MobiDB-lite"/>
    </source>
</evidence>
<evidence type="ECO:0000313" key="3">
    <source>
        <dbReference type="Proteomes" id="UP000218113"/>
    </source>
</evidence>
<feature type="region of interest" description="Disordered" evidence="1">
    <location>
        <begin position="1"/>
        <end position="21"/>
    </location>
</feature>
<evidence type="ECO:0000313" key="2">
    <source>
        <dbReference type="EMBL" id="PCI26482.1"/>
    </source>
</evidence>
<comment type="caution">
    <text evidence="2">The sequence shown here is derived from an EMBL/GenBank/DDBJ whole genome shotgun (WGS) entry which is preliminary data.</text>
</comment>
<accession>A0A2A4SZ12</accession>
<dbReference type="EMBL" id="NVSR01000092">
    <property type="protein sequence ID" value="PCI26482.1"/>
    <property type="molecule type" value="Genomic_DNA"/>
</dbReference>
<sequence length="72" mass="7921">MATSKNDFKRPLQAGDSESATIGCRHSNPDMCAKHSMEGVCAFVSEENICQTPPGSWKKLYAKLVDSKESRD</sequence>
<protein>
    <submittedName>
        <fullName evidence="2">Uncharacterized protein</fullName>
    </submittedName>
</protein>
<name>A0A2A4SZ12_9DELT</name>